<dbReference type="SUPFAM" id="SSF89550">
    <property type="entry name" value="PHP domain-like"/>
    <property type="match status" value="1"/>
</dbReference>
<proteinExistence type="inferred from homology"/>
<accession>A0ABU6KDJ0</accession>
<keyword evidence="3 5" id="KW-0904">Protein phosphatase</keyword>
<dbReference type="Pfam" id="PF19567">
    <property type="entry name" value="CpsB_CapC"/>
    <property type="match status" value="1"/>
</dbReference>
<dbReference type="Gene3D" id="3.20.20.140">
    <property type="entry name" value="Metal-dependent hydrolases"/>
    <property type="match status" value="1"/>
</dbReference>
<dbReference type="RefSeq" id="WP_327606963.1">
    <property type="nucleotide sequence ID" value="NZ_JARZFX010000002.1"/>
</dbReference>
<dbReference type="InterPro" id="IPR016667">
    <property type="entry name" value="Caps_polysacc_synth_CpsB/CapC"/>
</dbReference>
<dbReference type="InterPro" id="IPR016195">
    <property type="entry name" value="Pol/histidinol_Pase-like"/>
</dbReference>
<comment type="similarity">
    <text evidence="1 5">Belongs to the metallo-dependent hydrolases superfamily. CpsB/CapC family.</text>
</comment>
<evidence type="ECO:0000313" key="6">
    <source>
        <dbReference type="EMBL" id="MEC5423412.1"/>
    </source>
</evidence>
<evidence type="ECO:0000256" key="2">
    <source>
        <dbReference type="ARBA" id="ARBA00022801"/>
    </source>
</evidence>
<evidence type="ECO:0000256" key="3">
    <source>
        <dbReference type="ARBA" id="ARBA00022912"/>
    </source>
</evidence>
<comment type="catalytic activity">
    <reaction evidence="4 5">
        <text>O-phospho-L-tyrosyl-[protein] + H2O = L-tyrosyl-[protein] + phosphate</text>
        <dbReference type="Rhea" id="RHEA:10684"/>
        <dbReference type="Rhea" id="RHEA-COMP:10136"/>
        <dbReference type="Rhea" id="RHEA-COMP:20101"/>
        <dbReference type="ChEBI" id="CHEBI:15377"/>
        <dbReference type="ChEBI" id="CHEBI:43474"/>
        <dbReference type="ChEBI" id="CHEBI:46858"/>
        <dbReference type="ChEBI" id="CHEBI:61978"/>
        <dbReference type="EC" id="3.1.3.48"/>
    </reaction>
</comment>
<evidence type="ECO:0000256" key="5">
    <source>
        <dbReference type="PIRNR" id="PIRNR016557"/>
    </source>
</evidence>
<sequence>MIDIHCHILPGVDDGAKSLTESLAMAREASKQGIYKIIATPHHNNGSFNNTGENIIGAVNYLNGKLSEEHIPVEILPGQETRIYGDMLEDLEKGIVLPLNVTSGYVFIELPTSHVPQYTTQLLFDLQIAGYKPIIVHPERNHELIEHPDKLYRIVKNGALTQVTAASLMGVIGKKVQQFSHQLLAANLTHFVASDSHDLKKRGFYMREAYRDIKKNYGNAVAFQLMENSELLVSGQAIQKDPPERIVAKKKWGIFSR</sequence>
<keyword evidence="7" id="KW-1185">Reference proteome</keyword>
<dbReference type="EC" id="3.1.3.48" evidence="5"/>
<comment type="caution">
    <text evidence="6">The sequence shown here is derived from an EMBL/GenBank/DDBJ whole genome shotgun (WGS) entry which is preliminary data.</text>
</comment>
<gene>
    <name evidence="6" type="ORF">QGM71_07870</name>
</gene>
<evidence type="ECO:0000256" key="1">
    <source>
        <dbReference type="ARBA" id="ARBA00005750"/>
    </source>
</evidence>
<evidence type="ECO:0000256" key="4">
    <source>
        <dbReference type="ARBA" id="ARBA00051722"/>
    </source>
</evidence>
<dbReference type="Proteomes" id="UP001335737">
    <property type="component" value="Unassembled WGS sequence"/>
</dbReference>
<dbReference type="PIRSF" id="PIRSF016557">
    <property type="entry name" value="Caps_synth_CpsB"/>
    <property type="match status" value="1"/>
</dbReference>
<name>A0ABU6KDJ0_9BACI</name>
<dbReference type="PANTHER" id="PTHR39181:SF1">
    <property type="entry name" value="TYROSINE-PROTEIN PHOSPHATASE YWQE"/>
    <property type="match status" value="1"/>
</dbReference>
<organism evidence="6 7">
    <name type="scientific">Virgibacillus tibetensis</name>
    <dbReference type="NCBI Taxonomy" id="3042313"/>
    <lineage>
        <taxon>Bacteria</taxon>
        <taxon>Bacillati</taxon>
        <taxon>Bacillota</taxon>
        <taxon>Bacilli</taxon>
        <taxon>Bacillales</taxon>
        <taxon>Bacillaceae</taxon>
        <taxon>Virgibacillus</taxon>
    </lineage>
</organism>
<dbReference type="EMBL" id="JARZFX010000002">
    <property type="protein sequence ID" value="MEC5423412.1"/>
    <property type="molecule type" value="Genomic_DNA"/>
</dbReference>
<reference evidence="6 7" key="1">
    <citation type="journal article" date="2024" name="Int. J. Syst. Evol. Microbiol.">
        <title>Virgibacillus tibetensis sp. nov., isolated from salt lake on the Tibetan Plateau of China.</title>
        <authorList>
            <person name="Phurbu D."/>
            <person name="Liu Z.-X."/>
            <person name="Wang R."/>
            <person name="Zheng Y.-Y."/>
            <person name="Liu H.-C."/>
            <person name="Zhou Y.-G."/>
            <person name="Yu Y.-J."/>
            <person name="Li A.-H."/>
        </authorList>
    </citation>
    <scope>NUCLEOTIDE SEQUENCE [LARGE SCALE GENOMIC DNA]</scope>
    <source>
        <strain evidence="6 7">C22-A2</strain>
    </source>
</reference>
<evidence type="ECO:0000313" key="7">
    <source>
        <dbReference type="Proteomes" id="UP001335737"/>
    </source>
</evidence>
<protein>
    <recommendedName>
        <fullName evidence="5">Tyrosine-protein phosphatase</fullName>
        <ecNumber evidence="5">3.1.3.48</ecNumber>
    </recommendedName>
</protein>
<dbReference type="PANTHER" id="PTHR39181">
    <property type="entry name" value="TYROSINE-PROTEIN PHOSPHATASE YWQE"/>
    <property type="match status" value="1"/>
</dbReference>
<keyword evidence="2 5" id="KW-0378">Hydrolase</keyword>